<proteinExistence type="predicted"/>
<reference evidence="2" key="1">
    <citation type="journal article" date="2020" name="Nature">
        <title>Giant virus diversity and host interactions through global metagenomics.</title>
        <authorList>
            <person name="Schulz F."/>
            <person name="Roux S."/>
            <person name="Paez-Espino D."/>
            <person name="Jungbluth S."/>
            <person name="Walsh D.A."/>
            <person name="Denef V.J."/>
            <person name="McMahon K.D."/>
            <person name="Konstantinidis K.T."/>
            <person name="Eloe-Fadrosh E.A."/>
            <person name="Kyrpides N.C."/>
            <person name="Woyke T."/>
        </authorList>
    </citation>
    <scope>NUCLEOTIDE SEQUENCE</scope>
    <source>
        <strain evidence="2">GVMAG-S-1035118-87</strain>
    </source>
</reference>
<keyword evidence="1" id="KW-0472">Membrane</keyword>
<evidence type="ECO:0000256" key="1">
    <source>
        <dbReference type="SAM" id="Phobius"/>
    </source>
</evidence>
<organism evidence="2">
    <name type="scientific">viral metagenome</name>
    <dbReference type="NCBI Taxonomy" id="1070528"/>
    <lineage>
        <taxon>unclassified sequences</taxon>
        <taxon>metagenomes</taxon>
        <taxon>organismal metagenomes</taxon>
    </lineage>
</organism>
<keyword evidence="1" id="KW-0812">Transmembrane</keyword>
<accession>A0A6C0AGH2</accession>
<evidence type="ECO:0000313" key="2">
    <source>
        <dbReference type="EMBL" id="QHS78907.1"/>
    </source>
</evidence>
<dbReference type="EMBL" id="MN740625">
    <property type="protein sequence ID" value="QHS78907.1"/>
    <property type="molecule type" value="Genomic_DNA"/>
</dbReference>
<keyword evidence="1" id="KW-1133">Transmembrane helix</keyword>
<dbReference type="AlphaFoldDB" id="A0A6C0AGH2"/>
<name>A0A6C0AGH2_9ZZZZ</name>
<protein>
    <submittedName>
        <fullName evidence="2">Uncharacterized protein</fullName>
    </submittedName>
</protein>
<sequence>MSEVDLYALEAKFNETKAEYIELMDTIQTSCLGDQTSAQCQKAAELNSSMQNLLLQMSNQMKKTPTSLPKQQEMLNLSGQLELDRDQLVTELAQNDDLSILADMNHGYWLVWGLSAVTIFFLIMNTK</sequence>
<feature type="transmembrane region" description="Helical" evidence="1">
    <location>
        <begin position="106"/>
        <end position="124"/>
    </location>
</feature>